<evidence type="ECO:0000256" key="2">
    <source>
        <dbReference type="ARBA" id="ARBA00022723"/>
    </source>
</evidence>
<dbReference type="Pfam" id="PF01546">
    <property type="entry name" value="Peptidase_M20"/>
    <property type="match status" value="1"/>
</dbReference>
<gene>
    <name evidence="4" type="ORF">PPERSA_02424</name>
</gene>
<evidence type="ECO:0000256" key="3">
    <source>
        <dbReference type="ARBA" id="ARBA00022801"/>
    </source>
</evidence>
<dbReference type="InterPro" id="IPR051458">
    <property type="entry name" value="Cyt/Met_Dipeptidase"/>
</dbReference>
<dbReference type="AlphaFoldDB" id="A0A0V0QAU1"/>
<proteinExistence type="predicted"/>
<dbReference type="Gene3D" id="3.40.630.10">
    <property type="entry name" value="Zn peptidases"/>
    <property type="match status" value="1"/>
</dbReference>
<dbReference type="PANTHER" id="PTHR43270">
    <property type="entry name" value="BETA-ALA-HIS DIPEPTIDASE"/>
    <property type="match status" value="1"/>
</dbReference>
<accession>A0A0V0QAU1</accession>
<protein>
    <submittedName>
        <fullName evidence="4">Uncharacterized protein</fullName>
    </submittedName>
</protein>
<dbReference type="GO" id="GO:0046872">
    <property type="term" value="F:metal ion binding"/>
    <property type="evidence" value="ECO:0007669"/>
    <property type="project" value="UniProtKB-KW"/>
</dbReference>
<dbReference type="InParanoid" id="A0A0V0QAU1"/>
<comment type="caution">
    <text evidence="4">The sequence shown here is derived from an EMBL/GenBank/DDBJ whole genome shotgun (WGS) entry which is preliminary data.</text>
</comment>
<dbReference type="Gene3D" id="3.30.70.360">
    <property type="match status" value="1"/>
</dbReference>
<dbReference type="InterPro" id="IPR002933">
    <property type="entry name" value="Peptidase_M20"/>
</dbReference>
<dbReference type="EMBL" id="LDAU01000214">
    <property type="protein sequence ID" value="KRW99312.1"/>
    <property type="molecule type" value="Genomic_DNA"/>
</dbReference>
<dbReference type="GO" id="GO:0008233">
    <property type="term" value="F:peptidase activity"/>
    <property type="evidence" value="ECO:0007669"/>
    <property type="project" value="UniProtKB-KW"/>
</dbReference>
<keyword evidence="1" id="KW-0645">Protease</keyword>
<evidence type="ECO:0000256" key="1">
    <source>
        <dbReference type="ARBA" id="ARBA00022670"/>
    </source>
</evidence>
<reference evidence="4 5" key="1">
    <citation type="journal article" date="2015" name="Sci. Rep.">
        <title>Genome of the facultative scuticociliatosis pathogen Pseudocohnilembus persalinus provides insight into its virulence through horizontal gene transfer.</title>
        <authorList>
            <person name="Xiong J."/>
            <person name="Wang G."/>
            <person name="Cheng J."/>
            <person name="Tian M."/>
            <person name="Pan X."/>
            <person name="Warren A."/>
            <person name="Jiang C."/>
            <person name="Yuan D."/>
            <person name="Miao W."/>
        </authorList>
    </citation>
    <scope>NUCLEOTIDE SEQUENCE [LARGE SCALE GENOMIC DNA]</scope>
    <source>
        <strain evidence="4">36N120E</strain>
    </source>
</reference>
<keyword evidence="3" id="KW-0378">Hydrolase</keyword>
<keyword evidence="5" id="KW-1185">Reference proteome</keyword>
<keyword evidence="2" id="KW-0479">Metal-binding</keyword>
<dbReference type="SUPFAM" id="SSF53187">
    <property type="entry name" value="Zn-dependent exopeptidases"/>
    <property type="match status" value="1"/>
</dbReference>
<dbReference type="GO" id="GO:0006508">
    <property type="term" value="P:proteolysis"/>
    <property type="evidence" value="ECO:0007669"/>
    <property type="project" value="UniProtKB-KW"/>
</dbReference>
<dbReference type="PANTHER" id="PTHR43270:SF4">
    <property type="entry name" value="CARNOSINE DIPEPTIDASE 2, ISOFORM A"/>
    <property type="match status" value="1"/>
</dbReference>
<evidence type="ECO:0000313" key="5">
    <source>
        <dbReference type="Proteomes" id="UP000054937"/>
    </source>
</evidence>
<dbReference type="OMA" id="CNVKFMI"/>
<dbReference type="OrthoDB" id="7832001at2759"/>
<name>A0A0V0QAU1_PSEPJ</name>
<dbReference type="Proteomes" id="UP000054937">
    <property type="component" value="Unassembled WGS sequence"/>
</dbReference>
<organism evidence="4 5">
    <name type="scientific">Pseudocohnilembus persalinus</name>
    <name type="common">Ciliate</name>
    <dbReference type="NCBI Taxonomy" id="266149"/>
    <lineage>
        <taxon>Eukaryota</taxon>
        <taxon>Sar</taxon>
        <taxon>Alveolata</taxon>
        <taxon>Ciliophora</taxon>
        <taxon>Intramacronucleata</taxon>
        <taxon>Oligohymenophorea</taxon>
        <taxon>Scuticociliatia</taxon>
        <taxon>Philasterida</taxon>
        <taxon>Pseudocohnilembidae</taxon>
        <taxon>Pseudocohnilembus</taxon>
    </lineage>
</organism>
<sequence>MAKYDPKVAQDFINKLWDESMQQSIMDFIRIPNQSKNFDPEWNTNGLQEKACAHIVDWSKKQNVKGLTIETIKDSDKSPLVYMEYPGDRTDFTLLFYGHYDKQPPFTGWSEGLGPYEPVIRDGKMYGRGGADDGYSIYGSIGAIKACQEQGLPIPRVVCLFEGDEESGSTHLPAYIEKLKDRIGNIDLVFCLDSGCMNYDQLWMTTSLRGACLFTLNVEVLTEGVHSGDASGIVPDSFRIARDLLNRIEDSKTGVVAKDFTVNVPSTRYQEAELAVQQVGNSGIDRFPVVKGQSNVEHGKNPFQAYVNNTWLPQLAVIGADGLPPCKSAGNVLRPVTSLRCSMRLPPTLDAQQAAKDVVRILEANPPYGCKVSVTGALGMSGWNAPYMSEQLVKTFSEASQAFFGKPGVQFGMGGSIPLMGLLNSLFPKAEFVISGILGPATNAHGPNEMFVIDYLKKFIPSMGHILANSYHFQKSN</sequence>
<evidence type="ECO:0000313" key="4">
    <source>
        <dbReference type="EMBL" id="KRW99312.1"/>
    </source>
</evidence>